<comment type="caution">
    <text evidence="1">The sequence shown here is derived from an EMBL/GenBank/DDBJ whole genome shotgun (WGS) entry which is preliminary data.</text>
</comment>
<reference evidence="1" key="1">
    <citation type="submission" date="2022-03" db="EMBL/GenBank/DDBJ databases">
        <title>Draft genome sequence of Aduncisulcus paluster, a free-living microaerophilic Fornicata.</title>
        <authorList>
            <person name="Yuyama I."/>
            <person name="Kume K."/>
            <person name="Tamura T."/>
            <person name="Inagaki Y."/>
            <person name="Hashimoto T."/>
        </authorList>
    </citation>
    <scope>NUCLEOTIDE SEQUENCE</scope>
    <source>
        <strain evidence="1">NY0171</strain>
    </source>
</reference>
<dbReference type="EMBL" id="BQXS01012310">
    <property type="protein sequence ID" value="GKT21314.1"/>
    <property type="molecule type" value="Genomic_DNA"/>
</dbReference>
<keyword evidence="2" id="KW-1185">Reference proteome</keyword>
<evidence type="ECO:0000313" key="2">
    <source>
        <dbReference type="Proteomes" id="UP001057375"/>
    </source>
</evidence>
<proteinExistence type="predicted"/>
<dbReference type="Proteomes" id="UP001057375">
    <property type="component" value="Unassembled WGS sequence"/>
</dbReference>
<protein>
    <submittedName>
        <fullName evidence="1">Uncharacterized protein</fullName>
    </submittedName>
</protein>
<organism evidence="1 2">
    <name type="scientific">Aduncisulcus paluster</name>
    <dbReference type="NCBI Taxonomy" id="2918883"/>
    <lineage>
        <taxon>Eukaryota</taxon>
        <taxon>Metamonada</taxon>
        <taxon>Carpediemonas-like organisms</taxon>
        <taxon>Aduncisulcus</taxon>
    </lineage>
</organism>
<gene>
    <name evidence="1" type="ORF">ADUPG1_011870</name>
</gene>
<accession>A0ABQ5JXK3</accession>
<name>A0ABQ5JXK3_9EUKA</name>
<sequence>MAEYEDFRSIEETEKKLENEFQSFQLGKLGVFGERKETQDIVERMEKVRQDQVSIAKYQIEAESAFPRLGVDGTKDDSFPAHHFSDVKMDIGRMEEHIQVLSERVDILLKDFTEIKPE</sequence>
<evidence type="ECO:0000313" key="1">
    <source>
        <dbReference type="EMBL" id="GKT21314.1"/>
    </source>
</evidence>